<dbReference type="Gene3D" id="3.90.870.50">
    <property type="match status" value="1"/>
</dbReference>
<dbReference type="KEGG" id="sdd:D9753_00475"/>
<keyword evidence="13" id="KW-0808">Transferase</keyword>
<dbReference type="InterPro" id="IPR004421">
    <property type="entry name" value="Carbamoyltransferase_HypF"/>
</dbReference>
<organism evidence="13 14">
    <name type="scientific">Streptomyces dangxiongensis</name>
    <dbReference type="NCBI Taxonomy" id="1442032"/>
    <lineage>
        <taxon>Bacteria</taxon>
        <taxon>Bacillati</taxon>
        <taxon>Actinomycetota</taxon>
        <taxon>Actinomycetes</taxon>
        <taxon>Kitasatosporales</taxon>
        <taxon>Streptomycetaceae</taxon>
        <taxon>Streptomyces</taxon>
    </lineage>
</organism>
<dbReference type="GO" id="GO:0051604">
    <property type="term" value="P:protein maturation"/>
    <property type="evidence" value="ECO:0007669"/>
    <property type="project" value="TreeGrafter"/>
</dbReference>
<reference evidence="13 14" key="1">
    <citation type="submission" date="2018-10" db="EMBL/GenBank/DDBJ databases">
        <title>The genome of Streptomyces dangxiongensis Z022.</title>
        <authorList>
            <person name="Zhang B."/>
        </authorList>
    </citation>
    <scope>NUCLEOTIDE SEQUENCE [LARGE SCALE GENOMIC DNA]</scope>
    <source>
        <strain evidence="13 14">Z022</strain>
    </source>
</reference>
<dbReference type="Gene3D" id="3.30.420.360">
    <property type="match status" value="1"/>
</dbReference>
<feature type="domain" description="Acylphosphatase-like" evidence="11">
    <location>
        <begin position="35"/>
        <end position="123"/>
    </location>
</feature>
<dbReference type="GO" id="GO:0008270">
    <property type="term" value="F:zinc ion binding"/>
    <property type="evidence" value="ECO:0007669"/>
    <property type="project" value="UniProtKB-KW"/>
</dbReference>
<dbReference type="Pfam" id="PF00708">
    <property type="entry name" value="Acylphosphatase"/>
    <property type="match status" value="1"/>
</dbReference>
<sequence length="821" mass="87718">MRSENSAREIGGPVGTGAIGDTRVAGGTGPGPSERWLIRVEGVVQGVGYRPFVHTLAHELGLTGWVLNDSLGVLTEVYGTPEPLTAFARALRDRAPLLARVNEVRVEETSAGADAPADFTIRESVRGGDARTIVPPDSHVCPDCLAEVRAPGDRRHRYPFANCTHCGPRYSIIRDLPYDRAQTTMTSFVMCEECRREYEDLGDRRYHAQPNACPACGPQVTLSGPPDGVLAEADAAMTAAVEALAAGRIVAVKSVGGFHLAVDARDAGAVARLRRRKKRDSKPFAVMAEDLGTVGRIAAHGPAEAELLQSPARPIVLLRKAPGALPEAVAPRNPNIGVMLPSAPLHHLLLDHPALDVLVMTSGNVSGYPIVHRNEDALAQLFEVADLVLHHDRDIHIRVDDSVVRCTDHPGFDEPVISFLRRSRGYAPYPVTVDTLPEPVLAYGAELKTTIALGSGDEVYVSQHIGDLKNDETFASHRQTAVHLAELYGLKPRFIACDLHPSFRSHILAEAEEGAEVVAVQHHHAHMASCMAENRIEGTTLGVVFDGAGYGTDGTIWGGEFLLGDYTEVRRTARLRHIPLLGGDKAVHEPIRTAYALALDAFGHEADAVLAAFPVLGELTEQERHVYATMARRGVNAPPASSMGRLFDGVAALLGVCSRAEYEAQGPIELEGLLGRDLALAEPYAFAFAPAADSAPGEHTTEINFRPVIRAIAADLTAGLGTAEISRRFHSAVVGLVRDRGTEECRAAGTDRVVLSGGVFLNEFLLVNSLLELRAAGLSAHAHRLVPTNDGGIALGQVMVAAARSGRSSGTVPAQPAAHER</sequence>
<dbReference type="InterPro" id="IPR055128">
    <property type="entry name" value="HypF_C_2"/>
</dbReference>
<keyword evidence="14" id="KW-1185">Reference proteome</keyword>
<feature type="active site" evidence="9">
    <location>
        <position position="68"/>
    </location>
</feature>
<gene>
    <name evidence="13" type="primary">hypF</name>
    <name evidence="13" type="ORF">D9753_00475</name>
</gene>
<keyword evidence="6" id="KW-0862">Zinc</keyword>
<evidence type="ECO:0000313" key="13">
    <source>
        <dbReference type="EMBL" id="AYN37723.1"/>
    </source>
</evidence>
<dbReference type="InterPro" id="IPR017945">
    <property type="entry name" value="DHBP_synth_RibB-like_a/b_dom"/>
</dbReference>
<feature type="domain" description="YrdC-like" evidence="12">
    <location>
        <begin position="234"/>
        <end position="425"/>
    </location>
</feature>
<dbReference type="Proteomes" id="UP000268329">
    <property type="component" value="Chromosome"/>
</dbReference>
<dbReference type="OrthoDB" id="9808093at2"/>
<name>A0A3G2J6B1_9ACTN</name>
<evidence type="ECO:0000256" key="5">
    <source>
        <dbReference type="ARBA" id="ARBA00022771"/>
    </source>
</evidence>
<dbReference type="NCBIfam" id="TIGR00143">
    <property type="entry name" value="hypF"/>
    <property type="match status" value="1"/>
</dbReference>
<keyword evidence="3" id="KW-0436">Ligase</keyword>
<comment type="similarity">
    <text evidence="2 8">Belongs to the carbamoyltransferase HypF family.</text>
</comment>
<keyword evidence="9" id="KW-0378">Hydrolase</keyword>
<dbReference type="GO" id="GO:0016743">
    <property type="term" value="F:carboxyl- or carbamoyltransferase activity"/>
    <property type="evidence" value="ECO:0007669"/>
    <property type="project" value="UniProtKB-UniRule"/>
</dbReference>
<dbReference type="PIRSF" id="PIRSF006256">
    <property type="entry name" value="CMPcnvr_hdrg_mat"/>
    <property type="match status" value="1"/>
</dbReference>
<dbReference type="Pfam" id="PF17788">
    <property type="entry name" value="HypF_C"/>
    <property type="match status" value="1"/>
</dbReference>
<dbReference type="PROSITE" id="PS51160">
    <property type="entry name" value="ACYLPHOSPHATASE_3"/>
    <property type="match status" value="1"/>
</dbReference>
<dbReference type="Pfam" id="PF01300">
    <property type="entry name" value="Sua5_yciO_yrdC"/>
    <property type="match status" value="1"/>
</dbReference>
<evidence type="ECO:0000259" key="12">
    <source>
        <dbReference type="PROSITE" id="PS51163"/>
    </source>
</evidence>
<dbReference type="Gene3D" id="3.30.110.120">
    <property type="match status" value="1"/>
</dbReference>
<dbReference type="GO" id="GO:0003725">
    <property type="term" value="F:double-stranded RNA binding"/>
    <property type="evidence" value="ECO:0007669"/>
    <property type="project" value="InterPro"/>
</dbReference>
<dbReference type="InterPro" id="IPR011125">
    <property type="entry name" value="Znf_HypF"/>
</dbReference>
<dbReference type="PANTHER" id="PTHR42959:SF1">
    <property type="entry name" value="CARBAMOYLTRANSFERASE HYPF"/>
    <property type="match status" value="1"/>
</dbReference>
<dbReference type="GO" id="GO:0016874">
    <property type="term" value="F:ligase activity"/>
    <property type="evidence" value="ECO:0007669"/>
    <property type="project" value="UniProtKB-UniRule"/>
</dbReference>
<dbReference type="InterPro" id="IPR006070">
    <property type="entry name" value="Sua5-like_dom"/>
</dbReference>
<dbReference type="SUPFAM" id="SSF55821">
    <property type="entry name" value="YrdC/RibB"/>
    <property type="match status" value="1"/>
</dbReference>
<proteinExistence type="inferred from homology"/>
<dbReference type="PROSITE" id="PS51163">
    <property type="entry name" value="YRDC"/>
    <property type="match status" value="1"/>
</dbReference>
<dbReference type="AlphaFoldDB" id="A0A3G2J6B1"/>
<comment type="pathway">
    <text evidence="1">Protein modification; [NiFe] hydrogenase maturation.</text>
</comment>
<evidence type="ECO:0000313" key="14">
    <source>
        <dbReference type="Proteomes" id="UP000268329"/>
    </source>
</evidence>
<dbReference type="InterPro" id="IPR051060">
    <property type="entry name" value="Carbamoyltrans_HypF-like"/>
</dbReference>
<comment type="catalytic activity">
    <reaction evidence="9">
        <text>an acyl phosphate + H2O = a carboxylate + phosphate + H(+)</text>
        <dbReference type="Rhea" id="RHEA:14965"/>
        <dbReference type="ChEBI" id="CHEBI:15377"/>
        <dbReference type="ChEBI" id="CHEBI:15378"/>
        <dbReference type="ChEBI" id="CHEBI:29067"/>
        <dbReference type="ChEBI" id="CHEBI:43474"/>
        <dbReference type="ChEBI" id="CHEBI:59918"/>
        <dbReference type="EC" id="3.6.1.7"/>
    </reaction>
</comment>
<evidence type="ECO:0000256" key="7">
    <source>
        <dbReference type="ARBA" id="ARBA00048220"/>
    </source>
</evidence>
<evidence type="ECO:0000256" key="2">
    <source>
        <dbReference type="ARBA" id="ARBA00008097"/>
    </source>
</evidence>
<dbReference type="Pfam" id="PF22521">
    <property type="entry name" value="HypF_C_2"/>
    <property type="match status" value="1"/>
</dbReference>
<feature type="active site" evidence="9">
    <location>
        <position position="50"/>
    </location>
</feature>
<comment type="catalytic activity">
    <reaction evidence="7">
        <text>C-terminal L-cysteinyl-[HypE protein] + carbamoyl phosphate + ATP + H2O = C-terminal S-carboxamide-L-cysteinyl-[HypE protein] + AMP + phosphate + diphosphate + H(+)</text>
        <dbReference type="Rhea" id="RHEA:55636"/>
        <dbReference type="Rhea" id="RHEA-COMP:14247"/>
        <dbReference type="Rhea" id="RHEA-COMP:14392"/>
        <dbReference type="ChEBI" id="CHEBI:15377"/>
        <dbReference type="ChEBI" id="CHEBI:15378"/>
        <dbReference type="ChEBI" id="CHEBI:30616"/>
        <dbReference type="ChEBI" id="CHEBI:33019"/>
        <dbReference type="ChEBI" id="CHEBI:43474"/>
        <dbReference type="ChEBI" id="CHEBI:58228"/>
        <dbReference type="ChEBI" id="CHEBI:76913"/>
        <dbReference type="ChEBI" id="CHEBI:139126"/>
        <dbReference type="ChEBI" id="CHEBI:456215"/>
    </reaction>
</comment>
<dbReference type="GO" id="GO:0003998">
    <property type="term" value="F:acylphosphatase activity"/>
    <property type="evidence" value="ECO:0007669"/>
    <property type="project" value="UniProtKB-EC"/>
</dbReference>
<dbReference type="InterPro" id="IPR041440">
    <property type="entry name" value="HypF_C"/>
</dbReference>
<dbReference type="SUPFAM" id="SSF54975">
    <property type="entry name" value="Acylphosphatase/BLUF domain-like"/>
    <property type="match status" value="1"/>
</dbReference>
<evidence type="ECO:0000256" key="10">
    <source>
        <dbReference type="SAM" id="MobiDB-lite"/>
    </source>
</evidence>
<feature type="region of interest" description="Disordered" evidence="10">
    <location>
        <begin position="1"/>
        <end position="30"/>
    </location>
</feature>
<evidence type="ECO:0000256" key="6">
    <source>
        <dbReference type="ARBA" id="ARBA00022833"/>
    </source>
</evidence>
<protein>
    <recommendedName>
        <fullName evidence="8">Carbamoyltransferase</fullName>
        <ecNumber evidence="8">6.2.-.-</ecNumber>
    </recommendedName>
</protein>
<dbReference type="InterPro" id="IPR036046">
    <property type="entry name" value="Acylphosphatase-like_dom_sf"/>
</dbReference>
<evidence type="ECO:0000256" key="9">
    <source>
        <dbReference type="PROSITE-ProRule" id="PRU00520"/>
    </source>
</evidence>
<dbReference type="InterPro" id="IPR001792">
    <property type="entry name" value="Acylphosphatase-like_dom"/>
</dbReference>
<keyword evidence="4" id="KW-0479">Metal-binding</keyword>
<evidence type="ECO:0000256" key="4">
    <source>
        <dbReference type="ARBA" id="ARBA00022723"/>
    </source>
</evidence>
<keyword evidence="5" id="KW-0863">Zinc-finger</keyword>
<dbReference type="Gene3D" id="3.30.420.40">
    <property type="match status" value="1"/>
</dbReference>
<dbReference type="EMBL" id="CP033073">
    <property type="protein sequence ID" value="AYN37723.1"/>
    <property type="molecule type" value="Genomic_DNA"/>
</dbReference>
<evidence type="ECO:0000256" key="3">
    <source>
        <dbReference type="ARBA" id="ARBA00022598"/>
    </source>
</evidence>
<evidence type="ECO:0000256" key="8">
    <source>
        <dbReference type="PIRNR" id="PIRNR006256"/>
    </source>
</evidence>
<dbReference type="PANTHER" id="PTHR42959">
    <property type="entry name" value="CARBAMOYLTRANSFERASE"/>
    <property type="match status" value="1"/>
</dbReference>
<dbReference type="Pfam" id="PF07503">
    <property type="entry name" value="zf-HYPF"/>
    <property type="match status" value="2"/>
</dbReference>
<dbReference type="EC" id="6.2.-.-" evidence="8"/>
<evidence type="ECO:0000256" key="1">
    <source>
        <dbReference type="ARBA" id="ARBA00004711"/>
    </source>
</evidence>
<dbReference type="RefSeq" id="WP_121785234.1">
    <property type="nucleotide sequence ID" value="NZ_CP033073.1"/>
</dbReference>
<accession>A0A3G2J6B1</accession>
<dbReference type="UniPathway" id="UPA00335"/>
<evidence type="ECO:0000259" key="11">
    <source>
        <dbReference type="PROSITE" id="PS51160"/>
    </source>
</evidence>